<dbReference type="Proteomes" id="UP001250932">
    <property type="component" value="Unassembled WGS sequence"/>
</dbReference>
<evidence type="ECO:0000256" key="1">
    <source>
        <dbReference type="PROSITE-ProRule" id="PRU00169"/>
    </source>
</evidence>
<feature type="domain" description="Response regulatory" evidence="2">
    <location>
        <begin position="3"/>
        <end position="120"/>
    </location>
</feature>
<dbReference type="SUPFAM" id="SSF52172">
    <property type="entry name" value="CheY-like"/>
    <property type="match status" value="1"/>
</dbReference>
<proteinExistence type="predicted"/>
<dbReference type="InterPro" id="IPR001789">
    <property type="entry name" value="Sig_transdc_resp-reg_receiver"/>
</dbReference>
<feature type="modified residue" description="4-aspartylphosphate" evidence="1">
    <location>
        <position position="52"/>
    </location>
</feature>
<dbReference type="Gene3D" id="3.40.50.2300">
    <property type="match status" value="1"/>
</dbReference>
<dbReference type="EMBL" id="JAQOUE010000002">
    <property type="protein sequence ID" value="MDT7043716.1"/>
    <property type="molecule type" value="Genomic_DNA"/>
</dbReference>
<dbReference type="Pfam" id="PF00072">
    <property type="entry name" value="Response_reg"/>
    <property type="match status" value="1"/>
</dbReference>
<dbReference type="SMART" id="SM00448">
    <property type="entry name" value="REC"/>
    <property type="match status" value="1"/>
</dbReference>
<evidence type="ECO:0000259" key="2">
    <source>
        <dbReference type="PROSITE" id="PS50110"/>
    </source>
</evidence>
<dbReference type="RefSeq" id="WP_313834309.1">
    <property type="nucleotide sequence ID" value="NZ_JAQOUE010000002.1"/>
</dbReference>
<name>A0ABU3KB96_9BACT</name>
<dbReference type="InterPro" id="IPR011006">
    <property type="entry name" value="CheY-like_superfamily"/>
</dbReference>
<evidence type="ECO:0000313" key="4">
    <source>
        <dbReference type="Proteomes" id="UP001250932"/>
    </source>
</evidence>
<sequence length="121" mass="13510">MALILLVDDDPDVREVLRKDLQQEGHEVEEAANGQEALVAYRQNPADLVITDIFMPEKGGLELITELRSEFPNSKIFAMSAELPQRKANPLKIAEVLGAIRTFEKPMSLRALRGAIRGEIK</sequence>
<comment type="caution">
    <text evidence="3">The sequence shown here is derived from an EMBL/GenBank/DDBJ whole genome shotgun (WGS) entry which is preliminary data.</text>
</comment>
<organism evidence="3 4">
    <name type="scientific">Candidatus Nitronereus thalassa</name>
    <dbReference type="NCBI Taxonomy" id="3020898"/>
    <lineage>
        <taxon>Bacteria</taxon>
        <taxon>Pseudomonadati</taxon>
        <taxon>Nitrospirota</taxon>
        <taxon>Nitrospiria</taxon>
        <taxon>Nitrospirales</taxon>
        <taxon>Nitrospiraceae</taxon>
        <taxon>Candidatus Nitronereus</taxon>
    </lineage>
</organism>
<keyword evidence="1" id="KW-0597">Phosphoprotein</keyword>
<dbReference type="InterPro" id="IPR052048">
    <property type="entry name" value="ST_Response_Regulator"/>
</dbReference>
<protein>
    <submittedName>
        <fullName evidence="3">Response regulator</fullName>
    </submittedName>
</protein>
<accession>A0ABU3KB96</accession>
<dbReference type="PANTHER" id="PTHR43228:SF1">
    <property type="entry name" value="TWO-COMPONENT RESPONSE REGULATOR ARR22"/>
    <property type="match status" value="1"/>
</dbReference>
<dbReference type="PANTHER" id="PTHR43228">
    <property type="entry name" value="TWO-COMPONENT RESPONSE REGULATOR"/>
    <property type="match status" value="1"/>
</dbReference>
<evidence type="ECO:0000313" key="3">
    <source>
        <dbReference type="EMBL" id="MDT7043716.1"/>
    </source>
</evidence>
<reference evidence="3 4" key="1">
    <citation type="journal article" date="2023" name="ISME J.">
        <title>Cultivation and genomic characterization of novel and ubiquitous marine nitrite-oxidizing bacteria from the Nitrospirales.</title>
        <authorList>
            <person name="Mueller A.J."/>
            <person name="Daebeler A."/>
            <person name="Herbold C.W."/>
            <person name="Kirkegaard R.H."/>
            <person name="Daims H."/>
        </authorList>
    </citation>
    <scope>NUCLEOTIDE SEQUENCE [LARGE SCALE GENOMIC DNA]</scope>
    <source>
        <strain evidence="3 4">EB</strain>
    </source>
</reference>
<gene>
    <name evidence="3" type="ORF">PPG34_15285</name>
</gene>
<dbReference type="PROSITE" id="PS50110">
    <property type="entry name" value="RESPONSE_REGULATORY"/>
    <property type="match status" value="1"/>
</dbReference>
<keyword evidence="4" id="KW-1185">Reference proteome</keyword>